<comment type="caution">
    <text evidence="1">The sequence shown here is derived from an EMBL/GenBank/DDBJ whole genome shotgun (WGS) entry which is preliminary data.</text>
</comment>
<dbReference type="Proteomes" id="UP000236291">
    <property type="component" value="Unassembled WGS sequence"/>
</dbReference>
<feature type="non-terminal residue" evidence="1">
    <location>
        <position position="1"/>
    </location>
</feature>
<gene>
    <name evidence="1" type="ORF">L195_g055801</name>
</gene>
<name>A0A2K3KNF3_TRIPR</name>
<protein>
    <submittedName>
        <fullName evidence="1">Uncharacterized protein</fullName>
    </submittedName>
</protein>
<dbReference type="EMBL" id="ASHM01103120">
    <property type="protein sequence ID" value="PNX67763.1"/>
    <property type="molecule type" value="Genomic_DNA"/>
</dbReference>
<reference evidence="1 2" key="1">
    <citation type="journal article" date="2014" name="Am. J. Bot.">
        <title>Genome assembly and annotation for red clover (Trifolium pratense; Fabaceae).</title>
        <authorList>
            <person name="Istvanek J."/>
            <person name="Jaros M."/>
            <person name="Krenek A."/>
            <person name="Repkova J."/>
        </authorList>
    </citation>
    <scope>NUCLEOTIDE SEQUENCE [LARGE SCALE GENOMIC DNA]</scope>
    <source>
        <strain evidence="2">cv. Tatra</strain>
        <tissue evidence="1">Young leaves</tissue>
    </source>
</reference>
<organism evidence="1 2">
    <name type="scientific">Trifolium pratense</name>
    <name type="common">Red clover</name>
    <dbReference type="NCBI Taxonomy" id="57577"/>
    <lineage>
        <taxon>Eukaryota</taxon>
        <taxon>Viridiplantae</taxon>
        <taxon>Streptophyta</taxon>
        <taxon>Embryophyta</taxon>
        <taxon>Tracheophyta</taxon>
        <taxon>Spermatophyta</taxon>
        <taxon>Magnoliopsida</taxon>
        <taxon>eudicotyledons</taxon>
        <taxon>Gunneridae</taxon>
        <taxon>Pentapetalae</taxon>
        <taxon>rosids</taxon>
        <taxon>fabids</taxon>
        <taxon>Fabales</taxon>
        <taxon>Fabaceae</taxon>
        <taxon>Papilionoideae</taxon>
        <taxon>50 kb inversion clade</taxon>
        <taxon>NPAAA clade</taxon>
        <taxon>Hologalegina</taxon>
        <taxon>IRL clade</taxon>
        <taxon>Trifolieae</taxon>
        <taxon>Trifolium</taxon>
    </lineage>
</organism>
<proteinExistence type="predicted"/>
<evidence type="ECO:0000313" key="2">
    <source>
        <dbReference type="Proteomes" id="UP000236291"/>
    </source>
</evidence>
<accession>A0A2K3KNF3</accession>
<evidence type="ECO:0000313" key="1">
    <source>
        <dbReference type="EMBL" id="PNX67763.1"/>
    </source>
</evidence>
<dbReference type="AlphaFoldDB" id="A0A2K3KNF3"/>
<sequence>RLTDIWIVRSSTTKVKFGQRNGD</sequence>
<reference evidence="1 2" key="2">
    <citation type="journal article" date="2017" name="Front. Plant Sci.">
        <title>Gene Classification and Mining of Molecular Markers Useful in Red Clover (Trifolium pratense) Breeding.</title>
        <authorList>
            <person name="Istvanek J."/>
            <person name="Dluhosova J."/>
            <person name="Dluhos P."/>
            <person name="Patkova L."/>
            <person name="Nedelnik J."/>
            <person name="Repkova J."/>
        </authorList>
    </citation>
    <scope>NUCLEOTIDE SEQUENCE [LARGE SCALE GENOMIC DNA]</scope>
    <source>
        <strain evidence="2">cv. Tatra</strain>
        <tissue evidence="1">Young leaves</tissue>
    </source>
</reference>